<keyword evidence="2 6" id="KW-0349">Heme</keyword>
<proteinExistence type="predicted"/>
<gene>
    <name evidence="9" type="ORF">GFB47_05930</name>
</gene>
<evidence type="ECO:0000256" key="1">
    <source>
        <dbReference type="ARBA" id="ARBA00022448"/>
    </source>
</evidence>
<dbReference type="GO" id="GO:0009055">
    <property type="term" value="F:electron transfer activity"/>
    <property type="evidence" value="ECO:0007669"/>
    <property type="project" value="InterPro"/>
</dbReference>
<evidence type="ECO:0000256" key="4">
    <source>
        <dbReference type="ARBA" id="ARBA00022982"/>
    </source>
</evidence>
<dbReference type="Pfam" id="PF00034">
    <property type="entry name" value="Cytochrom_C"/>
    <property type="match status" value="1"/>
</dbReference>
<evidence type="ECO:0000313" key="9">
    <source>
        <dbReference type="EMBL" id="QGA64992.1"/>
    </source>
</evidence>
<keyword evidence="3 6" id="KW-0479">Metal-binding</keyword>
<organism evidence="9 10">
    <name type="scientific">Vibrio algicola</name>
    <dbReference type="NCBI Taxonomy" id="2662262"/>
    <lineage>
        <taxon>Bacteria</taxon>
        <taxon>Pseudomonadati</taxon>
        <taxon>Pseudomonadota</taxon>
        <taxon>Gammaproteobacteria</taxon>
        <taxon>Vibrionales</taxon>
        <taxon>Vibrionaceae</taxon>
        <taxon>Vibrio</taxon>
    </lineage>
</organism>
<evidence type="ECO:0000256" key="3">
    <source>
        <dbReference type="ARBA" id="ARBA00022723"/>
    </source>
</evidence>
<dbReference type="AlphaFoldDB" id="A0A5Q0TCT1"/>
<evidence type="ECO:0000313" key="10">
    <source>
        <dbReference type="Proteomes" id="UP000348942"/>
    </source>
</evidence>
<dbReference type="PANTHER" id="PTHR33751:SF9">
    <property type="entry name" value="CYTOCHROME C4"/>
    <property type="match status" value="1"/>
</dbReference>
<feature type="chain" id="PRO_5024403709" evidence="7">
    <location>
        <begin position="20"/>
        <end position="98"/>
    </location>
</feature>
<dbReference type="Gene3D" id="1.10.760.10">
    <property type="entry name" value="Cytochrome c-like domain"/>
    <property type="match status" value="1"/>
</dbReference>
<dbReference type="InterPro" id="IPR050597">
    <property type="entry name" value="Cytochrome_c_Oxidase_Subunit"/>
</dbReference>
<evidence type="ECO:0000256" key="7">
    <source>
        <dbReference type="SAM" id="SignalP"/>
    </source>
</evidence>
<dbReference type="SUPFAM" id="SSF46626">
    <property type="entry name" value="Cytochrome c"/>
    <property type="match status" value="1"/>
</dbReference>
<name>A0A5Q0TCT1_9VIBR</name>
<keyword evidence="5 6" id="KW-0408">Iron</keyword>
<dbReference type="InterPro" id="IPR009056">
    <property type="entry name" value="Cyt_c-like_dom"/>
</dbReference>
<evidence type="ECO:0000256" key="2">
    <source>
        <dbReference type="ARBA" id="ARBA00022617"/>
    </source>
</evidence>
<sequence length="98" mass="10303">MKNLSLVILAALISTPVFAADIAAGKAKTAVCASCHGADGIATIPTYPNIKGQNAAYLAKQLKAFKSGDRVDPVMKPMASMLTDEDIENVAAYYQSLK</sequence>
<evidence type="ECO:0000256" key="6">
    <source>
        <dbReference type="PROSITE-ProRule" id="PRU00433"/>
    </source>
</evidence>
<dbReference type="GO" id="GO:0046872">
    <property type="term" value="F:metal ion binding"/>
    <property type="evidence" value="ECO:0007669"/>
    <property type="project" value="UniProtKB-KW"/>
</dbReference>
<evidence type="ECO:0000259" key="8">
    <source>
        <dbReference type="PROSITE" id="PS51007"/>
    </source>
</evidence>
<dbReference type="GO" id="GO:0020037">
    <property type="term" value="F:heme binding"/>
    <property type="evidence" value="ECO:0007669"/>
    <property type="project" value="InterPro"/>
</dbReference>
<evidence type="ECO:0000256" key="5">
    <source>
        <dbReference type="ARBA" id="ARBA00023004"/>
    </source>
</evidence>
<dbReference type="InterPro" id="IPR036909">
    <property type="entry name" value="Cyt_c-like_dom_sf"/>
</dbReference>
<feature type="domain" description="Cytochrome c" evidence="8">
    <location>
        <begin position="20"/>
        <end position="98"/>
    </location>
</feature>
<dbReference type="PANTHER" id="PTHR33751">
    <property type="entry name" value="CBB3-TYPE CYTOCHROME C OXIDASE SUBUNIT FIXP"/>
    <property type="match status" value="1"/>
</dbReference>
<dbReference type="Proteomes" id="UP000348942">
    <property type="component" value="Chromosome 1"/>
</dbReference>
<keyword evidence="7" id="KW-0732">Signal</keyword>
<keyword evidence="1" id="KW-0813">Transport</keyword>
<feature type="signal peptide" evidence="7">
    <location>
        <begin position="1"/>
        <end position="19"/>
    </location>
</feature>
<protein>
    <submittedName>
        <fullName evidence="9">C-type cytochrome</fullName>
    </submittedName>
</protein>
<keyword evidence="10" id="KW-1185">Reference proteome</keyword>
<dbReference type="PROSITE" id="PS51007">
    <property type="entry name" value="CYTC"/>
    <property type="match status" value="1"/>
</dbReference>
<accession>A0A5Q0TCT1</accession>
<dbReference type="EMBL" id="CP045699">
    <property type="protein sequence ID" value="QGA64992.1"/>
    <property type="molecule type" value="Genomic_DNA"/>
</dbReference>
<dbReference type="RefSeq" id="WP_153447142.1">
    <property type="nucleotide sequence ID" value="NZ_CP045699.1"/>
</dbReference>
<reference evidence="9 10" key="1">
    <citation type="submission" date="2019-10" db="EMBL/GenBank/DDBJ databases">
        <title>Vibrio sp. nov., isolated from Coralline algae surface.</title>
        <authorList>
            <person name="Geng Y."/>
            <person name="Zhang X."/>
        </authorList>
    </citation>
    <scope>NUCLEOTIDE SEQUENCE [LARGE SCALE GENOMIC DNA]</scope>
    <source>
        <strain evidence="9 10">SM1977</strain>
    </source>
</reference>
<keyword evidence="4" id="KW-0249">Electron transport</keyword>